<keyword evidence="7" id="KW-0812">Transmembrane</keyword>
<keyword evidence="3" id="KW-0433">Leucine-rich repeat</keyword>
<evidence type="ECO:0000313" key="9">
    <source>
        <dbReference type="Proteomes" id="UP001485043"/>
    </source>
</evidence>
<dbReference type="Gene3D" id="3.80.10.10">
    <property type="entry name" value="Ribonuclease Inhibitor"/>
    <property type="match status" value="1"/>
</dbReference>
<gene>
    <name evidence="8" type="ORF">WJX84_005422</name>
</gene>
<evidence type="ECO:0000256" key="4">
    <source>
        <dbReference type="ARBA" id="ARBA00022729"/>
    </source>
</evidence>
<keyword evidence="4" id="KW-0732">Signal</keyword>
<dbReference type="SUPFAM" id="SSF52058">
    <property type="entry name" value="L domain-like"/>
    <property type="match status" value="1"/>
</dbReference>
<dbReference type="InterPro" id="IPR001611">
    <property type="entry name" value="Leu-rich_rpt"/>
</dbReference>
<keyword evidence="5" id="KW-0677">Repeat</keyword>
<keyword evidence="7" id="KW-0472">Membrane</keyword>
<reference evidence="8 9" key="1">
    <citation type="journal article" date="2024" name="Nat. Commun.">
        <title>Phylogenomics reveals the evolutionary origins of lichenization in chlorophyte algae.</title>
        <authorList>
            <person name="Puginier C."/>
            <person name="Libourel C."/>
            <person name="Otte J."/>
            <person name="Skaloud P."/>
            <person name="Haon M."/>
            <person name="Grisel S."/>
            <person name="Petersen M."/>
            <person name="Berrin J.G."/>
            <person name="Delaux P.M."/>
            <person name="Dal Grande F."/>
            <person name="Keller J."/>
        </authorList>
    </citation>
    <scope>NUCLEOTIDE SEQUENCE [LARGE SCALE GENOMIC DNA]</scope>
    <source>
        <strain evidence="8 9">SAG 2523</strain>
    </source>
</reference>
<proteinExistence type="predicted"/>
<evidence type="ECO:0000256" key="1">
    <source>
        <dbReference type="ARBA" id="ARBA00004167"/>
    </source>
</evidence>
<feature type="transmembrane region" description="Helical" evidence="7">
    <location>
        <begin position="688"/>
        <end position="714"/>
    </location>
</feature>
<dbReference type="Pfam" id="PF00560">
    <property type="entry name" value="LRR_1"/>
    <property type="match status" value="2"/>
</dbReference>
<dbReference type="FunFam" id="3.80.10.10:FF:000041">
    <property type="entry name" value="LRR receptor-like serine/threonine-protein kinase ERECTA"/>
    <property type="match status" value="1"/>
</dbReference>
<name>A0AAW1TFF2_9CHLO</name>
<feature type="region of interest" description="Disordered" evidence="6">
    <location>
        <begin position="724"/>
        <end position="751"/>
    </location>
</feature>
<evidence type="ECO:0000313" key="8">
    <source>
        <dbReference type="EMBL" id="KAK9867639.1"/>
    </source>
</evidence>
<dbReference type="PANTHER" id="PTHR48053">
    <property type="entry name" value="LEUCINE RICH REPEAT FAMILY PROTEIN, EXPRESSED"/>
    <property type="match status" value="1"/>
</dbReference>
<dbReference type="GO" id="GO:0016020">
    <property type="term" value="C:membrane"/>
    <property type="evidence" value="ECO:0007669"/>
    <property type="project" value="UniProtKB-SubCell"/>
</dbReference>
<evidence type="ECO:0000256" key="6">
    <source>
        <dbReference type="SAM" id="MobiDB-lite"/>
    </source>
</evidence>
<keyword evidence="7" id="KW-1133">Transmembrane helix</keyword>
<dbReference type="InterPro" id="IPR032675">
    <property type="entry name" value="LRR_dom_sf"/>
</dbReference>
<dbReference type="AlphaFoldDB" id="A0AAW1TFF2"/>
<sequence length="789" mass="82526">MLRLTVGGRQSSLHIPRDSQGKTTHPPVRAAATQYSFGLGVLLNIMADSTPQPYSHSRLLLLLGCIALLHVACSQPNSVVNVTLTPMGHIAYNITTVSKTGNNQVLDPDIQISFSVPNGGHVGMYCNPGWAQSMLSATNFPNPANCVYESENSKGTNLISISREDNDYRPPNGTVSEYQPYFICSILSMEAARYVTVSWSYSLTYASPVMVTGEQSAVQSIYSQCCGQANDTSKCSYWKQQSAAQGQTVTNLCSFPGQRCSTQGNLLTLDLTGFGLSCSFPTKAIQQFGSLQMLGLAANPGLTGGISGILEGLSSLGGLLEVILEDDTGLSGLLSAGSSQGVCALPQSLETLNIQNASLSGSLPGCLFSNSSIYNLQLGENQLTGSIPNSFSDSSYLQELQLSRNRLSGSIPSSIVNANGLYQLDLSFNNLSGTIPEYLGDLPGLQTVILRDNALSGTMPGSFLINPNVQALLLLNNRFTALESSWVSTPASALVNGSLYVVDMSSNQIQGPFPQTLASMPNLIGLSLSNNSFSGPLPSGSGIFPSLLALNTSHNSFNGSIPSQLGSMAGFQANGQESTNAFTDVGLVPYFFDVSYNHLMGPLPAFLDNSSVPSPIRSSVLLAGNSLTSNCGNSSFFYVYDLQQQCQGVAAPGPGPAAGHATPAAHAPGPSSIITAVRGAESKGGSSLGAGAIGGIVIGVLAAIALVVAAYFATSKRRREKALKALPGRQSSGFGKAMRKGGLDRRPSGAPFLQSNALGFARFSDADMNSDEAARGGHGEKEFRLFGGV</sequence>
<dbReference type="InterPro" id="IPR051716">
    <property type="entry name" value="Plant_RL_S/T_kinase"/>
</dbReference>
<comment type="caution">
    <text evidence="8">The sequence shown here is derived from an EMBL/GenBank/DDBJ whole genome shotgun (WGS) entry which is preliminary data.</text>
</comment>
<keyword evidence="9" id="KW-1185">Reference proteome</keyword>
<evidence type="ECO:0000256" key="2">
    <source>
        <dbReference type="ARBA" id="ARBA00004430"/>
    </source>
</evidence>
<dbReference type="PANTHER" id="PTHR48053:SF152">
    <property type="entry name" value="(WILD MALAYSIAN BANANA) HYPOTHETICAL PROTEIN"/>
    <property type="match status" value="1"/>
</dbReference>
<organism evidence="8 9">
    <name type="scientific">Apatococcus fuscideae</name>
    <dbReference type="NCBI Taxonomy" id="2026836"/>
    <lineage>
        <taxon>Eukaryota</taxon>
        <taxon>Viridiplantae</taxon>
        <taxon>Chlorophyta</taxon>
        <taxon>core chlorophytes</taxon>
        <taxon>Trebouxiophyceae</taxon>
        <taxon>Chlorellales</taxon>
        <taxon>Chlorellaceae</taxon>
        <taxon>Apatococcus</taxon>
    </lineage>
</organism>
<dbReference type="Proteomes" id="UP001485043">
    <property type="component" value="Unassembled WGS sequence"/>
</dbReference>
<evidence type="ECO:0000256" key="5">
    <source>
        <dbReference type="ARBA" id="ARBA00022737"/>
    </source>
</evidence>
<evidence type="ECO:0000256" key="7">
    <source>
        <dbReference type="SAM" id="Phobius"/>
    </source>
</evidence>
<comment type="subcellular location">
    <subcellularLocation>
        <location evidence="2">Cytoplasm</location>
        <location evidence="2">Cytoskeleton</location>
        <location evidence="2">Cilium axoneme</location>
    </subcellularLocation>
    <subcellularLocation>
        <location evidence="1">Membrane</location>
        <topology evidence="1">Single-pass membrane protein</topology>
    </subcellularLocation>
</comment>
<evidence type="ECO:0000256" key="3">
    <source>
        <dbReference type="ARBA" id="ARBA00022614"/>
    </source>
</evidence>
<feature type="region of interest" description="Disordered" evidence="6">
    <location>
        <begin position="1"/>
        <end position="27"/>
    </location>
</feature>
<dbReference type="GO" id="GO:0005930">
    <property type="term" value="C:axoneme"/>
    <property type="evidence" value="ECO:0007669"/>
    <property type="project" value="UniProtKB-SubCell"/>
</dbReference>
<dbReference type="EMBL" id="JALJOV010000073">
    <property type="protein sequence ID" value="KAK9867639.1"/>
    <property type="molecule type" value="Genomic_DNA"/>
</dbReference>
<accession>A0AAW1TFF2</accession>
<protein>
    <submittedName>
        <fullName evidence="8">Uncharacterized protein</fullName>
    </submittedName>
</protein>